<organism evidence="3 4">
    <name type="scientific">Candidatus Chromulinivorax destructor</name>
    <dbReference type="NCBI Taxonomy" id="2066483"/>
    <lineage>
        <taxon>Bacteria</taxon>
        <taxon>Candidatus Babelota</taxon>
        <taxon>Candidatus Babeliae</taxon>
        <taxon>Candidatus Babeliales</taxon>
        <taxon>Candidatus Chromulinivoraceae</taxon>
        <taxon>Candidatus Chromulinivorax</taxon>
    </lineage>
</organism>
<dbReference type="SMART" id="SM00244">
    <property type="entry name" value="PHB"/>
    <property type="match status" value="1"/>
</dbReference>
<dbReference type="PANTHER" id="PTHR43327">
    <property type="entry name" value="STOMATIN-LIKE PROTEIN 2, MITOCHONDRIAL"/>
    <property type="match status" value="1"/>
</dbReference>
<dbReference type="FunFam" id="3.30.479.30:FF:000004">
    <property type="entry name" value="Putative membrane protease family, stomatin"/>
    <property type="match status" value="1"/>
</dbReference>
<evidence type="ECO:0000259" key="2">
    <source>
        <dbReference type="SMART" id="SM00244"/>
    </source>
</evidence>
<reference evidence="3 4" key="1">
    <citation type="submission" date="2017-12" db="EMBL/GenBank/DDBJ databases">
        <title>Chromulinavorax destructans is a abundant pathogen of dominant heterotrophic picoflagllates.</title>
        <authorList>
            <person name="Deeg C.M."/>
            <person name="Zimmer M."/>
            <person name="Suttle C.A."/>
        </authorList>
    </citation>
    <scope>NUCLEOTIDE SEQUENCE [LARGE SCALE GENOMIC DNA]</scope>
    <source>
        <strain evidence="3 4">SeV1</strain>
    </source>
</reference>
<comment type="similarity">
    <text evidence="1">Belongs to the band 7/mec-2 family.</text>
</comment>
<sequence>MMYAFFLVPILFLISFLLSSVILVHQAETIVIERLGRFHRILGPGLHAIVPFIDQKRSAIWTFVFVDHNHDYVRISKTLYRIDLREALYDFPKQNVITKDNVTMEINALLYYQITDVKAAMYEVSNLPEAIEKLTQTTLRNVIGSMDLDTSLTSRDVINERLRLILDEATDKWGVKINRVELQEVNPPHDIRAAMEKQMRAERSRRATILEAEGSKFAMILDAEGVQQSQVLRAKGQADAAIIEAEGQAQARLKVAAAEAKAFEMLQSAMPNTDPAQYLIAMKYMQTLPQMMEGQNNKLIVVPYESSALMGSLASMKELFKNIDEKQK</sequence>
<dbReference type="GO" id="GO:0098552">
    <property type="term" value="C:side of membrane"/>
    <property type="evidence" value="ECO:0007669"/>
    <property type="project" value="UniProtKB-ARBA"/>
</dbReference>
<dbReference type="InterPro" id="IPR050710">
    <property type="entry name" value="Band7/mec-2_domain"/>
</dbReference>
<dbReference type="SUPFAM" id="SSF117892">
    <property type="entry name" value="Band 7/SPFH domain"/>
    <property type="match status" value="1"/>
</dbReference>
<proteinExistence type="inferred from homology"/>
<dbReference type="GO" id="GO:0005886">
    <property type="term" value="C:plasma membrane"/>
    <property type="evidence" value="ECO:0007669"/>
    <property type="project" value="UniProtKB-ARBA"/>
</dbReference>
<dbReference type="Pfam" id="PF01145">
    <property type="entry name" value="Band_7"/>
    <property type="match status" value="1"/>
</dbReference>
<dbReference type="CDD" id="cd08829">
    <property type="entry name" value="SPFH_paraslipin"/>
    <property type="match status" value="1"/>
</dbReference>
<dbReference type="Proteomes" id="UP000254834">
    <property type="component" value="Chromosome"/>
</dbReference>
<dbReference type="PANTHER" id="PTHR43327:SF10">
    <property type="entry name" value="STOMATIN-LIKE PROTEIN 2, MITOCHONDRIAL"/>
    <property type="match status" value="1"/>
</dbReference>
<gene>
    <name evidence="3" type="ORF">C0J27_02560</name>
</gene>
<dbReference type="InterPro" id="IPR036013">
    <property type="entry name" value="Band_7/SPFH_dom_sf"/>
</dbReference>
<dbReference type="InterPro" id="IPR018080">
    <property type="entry name" value="Band_7/stomatin-like_CS"/>
</dbReference>
<dbReference type="PROSITE" id="PS01270">
    <property type="entry name" value="BAND_7"/>
    <property type="match status" value="1"/>
</dbReference>
<name>A0A345ZD26_9BACT</name>
<dbReference type="KEGG" id="cdes:C0J27_02560"/>
<protein>
    <recommendedName>
        <fullName evidence="2">Band 7 domain-containing protein</fullName>
    </recommendedName>
</protein>
<accession>A0A345ZD26</accession>
<evidence type="ECO:0000313" key="4">
    <source>
        <dbReference type="Proteomes" id="UP000254834"/>
    </source>
</evidence>
<dbReference type="OrthoDB" id="9809197at2"/>
<dbReference type="AlphaFoldDB" id="A0A345ZD26"/>
<evidence type="ECO:0000313" key="3">
    <source>
        <dbReference type="EMBL" id="AXK61193.1"/>
    </source>
</evidence>
<keyword evidence="4" id="KW-1185">Reference proteome</keyword>
<evidence type="ECO:0000256" key="1">
    <source>
        <dbReference type="ARBA" id="ARBA00008164"/>
    </source>
</evidence>
<dbReference type="EMBL" id="CP025544">
    <property type="protein sequence ID" value="AXK61193.1"/>
    <property type="molecule type" value="Genomic_DNA"/>
</dbReference>
<dbReference type="InterPro" id="IPR001107">
    <property type="entry name" value="Band_7"/>
</dbReference>
<feature type="domain" description="Band 7" evidence="2">
    <location>
        <begin position="19"/>
        <end position="199"/>
    </location>
</feature>
<dbReference type="Gene3D" id="3.30.479.30">
    <property type="entry name" value="Band 7 domain"/>
    <property type="match status" value="1"/>
</dbReference>